<keyword evidence="3" id="KW-0862">Zinc</keyword>
<dbReference type="Pfam" id="PF08450">
    <property type="entry name" value="SGL"/>
    <property type="match status" value="1"/>
</dbReference>
<dbReference type="InterPro" id="IPR013658">
    <property type="entry name" value="SGL"/>
</dbReference>
<name>A0A0T5PBL8_9RHOB</name>
<dbReference type="STRING" id="540747.SAMN04488031_10416"/>
<sequence>MDCFEILDPRFARLIDPVAFLEKLHGENRWAEGPVWFGDLRCLVWSDIPNDRMLKWEEETGAVSLFRGGMENPNGSTRDRQGRLVTCEQGGRRVLRKEMDGTVTVLADRHADGRLNSPNDVVVKSDGSVWFTDPNYGIISDYVGRKAAQEQSGCHVFRLDPATGELTVVVDNMDMPNGLAFSPDESTLYIADSGWLTDRSAPHHLRAFDVEGDKLGASRVLAEISPGIPDGLRVDVEGHLWVSAWDGVHCLTPNGELIGKIKVPEVVANLCFGGARYNRLFITATTGIYSVFLNTTGVRYASALN</sequence>
<dbReference type="PANTHER" id="PTHR47572:SF4">
    <property type="entry name" value="LACTONASE DRP35"/>
    <property type="match status" value="1"/>
</dbReference>
<feature type="binding site" evidence="3">
    <location>
        <position position="230"/>
    </location>
    <ligand>
        <name>a divalent metal cation</name>
        <dbReference type="ChEBI" id="CHEBI:60240"/>
    </ligand>
</feature>
<evidence type="ECO:0000313" key="6">
    <source>
        <dbReference type="EMBL" id="QEW25741.1"/>
    </source>
</evidence>
<dbReference type="InterPro" id="IPR011042">
    <property type="entry name" value="6-blade_b-propeller_TolB-like"/>
</dbReference>
<feature type="domain" description="SMP-30/Gluconolactonase/LRE-like region" evidence="4">
    <location>
        <begin position="30"/>
        <end position="285"/>
    </location>
</feature>
<evidence type="ECO:0000256" key="3">
    <source>
        <dbReference type="PIRSR" id="PIRSR605511-2"/>
    </source>
</evidence>
<reference evidence="5 7" key="1">
    <citation type="submission" date="2015-04" db="EMBL/GenBank/DDBJ databases">
        <title>The draft genome sequence of Roseovarius indicus B108T.</title>
        <authorList>
            <person name="Li G."/>
            <person name="Lai Q."/>
            <person name="Shao Z."/>
            <person name="Yan P."/>
        </authorList>
    </citation>
    <scope>NUCLEOTIDE SEQUENCE [LARGE SCALE GENOMIC DNA]</scope>
    <source>
        <strain evidence="5 7">B108</strain>
    </source>
</reference>
<dbReference type="PRINTS" id="PR01790">
    <property type="entry name" value="SMP30FAMILY"/>
</dbReference>
<keyword evidence="7" id="KW-1185">Reference proteome</keyword>
<dbReference type="Proteomes" id="UP000325785">
    <property type="component" value="Chromosome"/>
</dbReference>
<dbReference type="EC" id="3.1.1.17" evidence="6"/>
<evidence type="ECO:0000256" key="2">
    <source>
        <dbReference type="PIRSR" id="PIRSR605511-1"/>
    </source>
</evidence>
<keyword evidence="1 6" id="KW-0378">Hydrolase</keyword>
<evidence type="ECO:0000313" key="5">
    <source>
        <dbReference type="EMBL" id="KRS18690.1"/>
    </source>
</evidence>
<evidence type="ECO:0000256" key="1">
    <source>
        <dbReference type="ARBA" id="ARBA00022801"/>
    </source>
</evidence>
<dbReference type="GO" id="GO:0046872">
    <property type="term" value="F:metal ion binding"/>
    <property type="evidence" value="ECO:0007669"/>
    <property type="project" value="UniProtKB-KW"/>
</dbReference>
<dbReference type="PANTHER" id="PTHR47572">
    <property type="entry name" value="LIPOPROTEIN-RELATED"/>
    <property type="match status" value="1"/>
</dbReference>
<dbReference type="Proteomes" id="UP000051401">
    <property type="component" value="Unassembled WGS sequence"/>
</dbReference>
<accession>A0A0T5PBL8</accession>
<dbReference type="SUPFAM" id="SSF63829">
    <property type="entry name" value="Calcium-dependent phosphotriesterase"/>
    <property type="match status" value="1"/>
</dbReference>
<evidence type="ECO:0000313" key="8">
    <source>
        <dbReference type="Proteomes" id="UP000325785"/>
    </source>
</evidence>
<feature type="binding site" evidence="3">
    <location>
        <position position="119"/>
    </location>
    <ligand>
        <name>substrate</name>
    </ligand>
</feature>
<dbReference type="AlphaFoldDB" id="A0A0T5PBL8"/>
<dbReference type="GO" id="GO:0004341">
    <property type="term" value="F:gluconolactonase activity"/>
    <property type="evidence" value="ECO:0007669"/>
    <property type="project" value="UniProtKB-EC"/>
</dbReference>
<dbReference type="Gene3D" id="2.120.10.30">
    <property type="entry name" value="TolB, C-terminal domain"/>
    <property type="match status" value="1"/>
</dbReference>
<feature type="binding site" evidence="3">
    <location>
        <position position="32"/>
    </location>
    <ligand>
        <name>a divalent metal cation</name>
        <dbReference type="ChEBI" id="CHEBI:60240"/>
    </ligand>
</feature>
<dbReference type="PATRIC" id="fig|540747.5.peg.3971"/>
<proteinExistence type="predicted"/>
<dbReference type="InterPro" id="IPR051262">
    <property type="entry name" value="SMP-30/CGR1_Lactonase"/>
</dbReference>
<feature type="binding site" evidence="3">
    <location>
        <position position="177"/>
    </location>
    <ligand>
        <name>a divalent metal cation</name>
        <dbReference type="ChEBI" id="CHEBI:60240"/>
    </ligand>
</feature>
<protein>
    <submittedName>
        <fullName evidence="5">Gluconolactonase</fullName>
        <ecNumber evidence="6">3.1.1.17</ecNumber>
    </submittedName>
</protein>
<dbReference type="InterPro" id="IPR005511">
    <property type="entry name" value="SMP-30"/>
</dbReference>
<gene>
    <name evidence="6" type="primary">gnl</name>
    <name evidence="6" type="ORF">RIdsm_01530</name>
    <name evidence="5" type="ORF">XM52_07980</name>
</gene>
<comment type="cofactor">
    <cofactor evidence="3">
        <name>Zn(2+)</name>
        <dbReference type="ChEBI" id="CHEBI:29105"/>
    </cofactor>
    <text evidence="3">Binds 1 divalent metal cation per subunit.</text>
</comment>
<dbReference type="EMBL" id="CP031598">
    <property type="protein sequence ID" value="QEW25741.1"/>
    <property type="molecule type" value="Genomic_DNA"/>
</dbReference>
<evidence type="ECO:0000259" key="4">
    <source>
        <dbReference type="Pfam" id="PF08450"/>
    </source>
</evidence>
<reference evidence="6 8" key="2">
    <citation type="submission" date="2018-08" db="EMBL/GenBank/DDBJ databases">
        <title>Genetic Globetrotter - A new plasmid hitch-hiking vast phylogenetic and geographic distances.</title>
        <authorList>
            <person name="Vollmers J."/>
            <person name="Petersen J."/>
        </authorList>
    </citation>
    <scope>NUCLEOTIDE SEQUENCE [LARGE SCALE GENOMIC DNA]</scope>
    <source>
        <strain evidence="6 8">DSM 26383</strain>
    </source>
</reference>
<evidence type="ECO:0000313" key="7">
    <source>
        <dbReference type="Proteomes" id="UP000051401"/>
    </source>
</evidence>
<dbReference type="OrthoDB" id="241638at2"/>
<dbReference type="EMBL" id="LAXI01000003">
    <property type="protein sequence ID" value="KRS18690.1"/>
    <property type="molecule type" value="Genomic_DNA"/>
</dbReference>
<dbReference type="RefSeq" id="WP_057815042.1">
    <property type="nucleotide sequence ID" value="NZ_CP031598.1"/>
</dbReference>
<keyword evidence="3" id="KW-0479">Metal-binding</keyword>
<dbReference type="KEGG" id="rid:RIdsm_01530"/>
<organism evidence="5 7">
    <name type="scientific">Roseovarius indicus</name>
    <dbReference type="NCBI Taxonomy" id="540747"/>
    <lineage>
        <taxon>Bacteria</taxon>
        <taxon>Pseudomonadati</taxon>
        <taxon>Pseudomonadota</taxon>
        <taxon>Alphaproteobacteria</taxon>
        <taxon>Rhodobacterales</taxon>
        <taxon>Roseobacteraceae</taxon>
        <taxon>Roseovarius</taxon>
    </lineage>
</organism>
<feature type="active site" description="Proton donor/acceptor" evidence="2">
    <location>
        <position position="230"/>
    </location>
</feature>